<reference evidence="1" key="1">
    <citation type="submission" date="2021-02" db="EMBL/GenBank/DDBJ databases">
        <authorList>
            <consortium name="DOE Joint Genome Institute"/>
            <person name="Ahrendt S."/>
            <person name="Looney B.P."/>
            <person name="Miyauchi S."/>
            <person name="Morin E."/>
            <person name="Drula E."/>
            <person name="Courty P.E."/>
            <person name="Chicoki N."/>
            <person name="Fauchery L."/>
            <person name="Kohler A."/>
            <person name="Kuo A."/>
            <person name="Labutti K."/>
            <person name="Pangilinan J."/>
            <person name="Lipzen A."/>
            <person name="Riley R."/>
            <person name="Andreopoulos W."/>
            <person name="He G."/>
            <person name="Johnson J."/>
            <person name="Barry K.W."/>
            <person name="Grigoriev I.V."/>
            <person name="Nagy L."/>
            <person name="Hibbett D."/>
            <person name="Henrissat B."/>
            <person name="Matheny P.B."/>
            <person name="Labbe J."/>
            <person name="Martin F."/>
        </authorList>
    </citation>
    <scope>NUCLEOTIDE SEQUENCE</scope>
    <source>
        <strain evidence="1">FP105234-sp</strain>
    </source>
</reference>
<dbReference type="Proteomes" id="UP000814033">
    <property type="component" value="Unassembled WGS sequence"/>
</dbReference>
<protein>
    <submittedName>
        <fullName evidence="1">Uncharacterized protein</fullName>
    </submittedName>
</protein>
<name>A0ACB8RAX6_9AGAM</name>
<keyword evidence="2" id="KW-1185">Reference proteome</keyword>
<evidence type="ECO:0000313" key="2">
    <source>
        <dbReference type="Proteomes" id="UP000814033"/>
    </source>
</evidence>
<comment type="caution">
    <text evidence="1">The sequence shown here is derived from an EMBL/GenBank/DDBJ whole genome shotgun (WGS) entry which is preliminary data.</text>
</comment>
<evidence type="ECO:0000313" key="1">
    <source>
        <dbReference type="EMBL" id="KAI0041090.1"/>
    </source>
</evidence>
<sequence length="843" mass="91988">MSFIGAGGAAGEDGEKTATIIPPRTPSPDKPLPIPPGFAFDRISVEEILDTSAPTPSILSKTGISKRNHALLEILSSERAYASDLALIRDIHIPLALGQQTPFPITPPQSSSSSGRTLSTASDSSSGSNLGPPMTRDDSRIIFSNIAKLALFSDTFTDKLEEALGSVLEGGHGDDHVGALFIDTAPEMEPLYKSYITHHPEAVDHLNKLPQTPALIAYLAHTRTLASSLTHAWDLPSLLIKPVQRLLKYSLLLNAVVEETPDKHPDKANLRRAKAMMEAVSHAVNEGQRRREIVKEVLAAGKPSEVLKKRGLNAPVVSLGRVKPRPVSEENAESEEVARMERQIREAEGFAKALAKESTVWGKSVQTLVEGLREWALGFGRVLGLSPEATSEAFDAFILVVDPSLMDLCGDLQALIRDQLLPQLSLLVNTATAPICLLDAMHMLEPHHYGLLHHNIAKGRPMAVVLEASRSYLALRAQLHEDLPRYIALLRRGITLCVQQLAKWQAQFYRDVRERWGELWDALRVEGEMNAGAEETARVWRQRWSEVEKDLLTLNILHPEKSVLKAKPAPPPPSPTAVRTLAVASLFGALEPPGAPAIYNISEPSALRSRGSGSAATSSRKNLARQTSDESLRSIRSAKSGKSSKSKEQPAPKTAQQQHPRRQSMPAPLHKASSQGRLLEAVASQDMIGEERGRTKAGLGFIESLKPSLTRRSSSRNSMSGKRPTPSPRSATFSGAEHYSAPPPPPSPQVRLTVSSKWHSAPPLYSCRVIHACDPPDGVSYYGLPFFPLYLGDVFEVLKEAGHPSRHPDLPLYVDDGDDCLLLARDAHRDLGWVLASFLYPVD</sequence>
<gene>
    <name evidence="1" type="ORF">FA95DRAFT_1501923</name>
</gene>
<proteinExistence type="predicted"/>
<reference evidence="1" key="2">
    <citation type="journal article" date="2022" name="New Phytol.">
        <title>Evolutionary transition to the ectomycorrhizal habit in the genomes of a hyperdiverse lineage of mushroom-forming fungi.</title>
        <authorList>
            <person name="Looney B."/>
            <person name="Miyauchi S."/>
            <person name="Morin E."/>
            <person name="Drula E."/>
            <person name="Courty P.E."/>
            <person name="Kohler A."/>
            <person name="Kuo A."/>
            <person name="LaButti K."/>
            <person name="Pangilinan J."/>
            <person name="Lipzen A."/>
            <person name="Riley R."/>
            <person name="Andreopoulos W."/>
            <person name="He G."/>
            <person name="Johnson J."/>
            <person name="Nolan M."/>
            <person name="Tritt A."/>
            <person name="Barry K.W."/>
            <person name="Grigoriev I.V."/>
            <person name="Nagy L.G."/>
            <person name="Hibbett D."/>
            <person name="Henrissat B."/>
            <person name="Matheny P.B."/>
            <person name="Labbe J."/>
            <person name="Martin F.M."/>
        </authorList>
    </citation>
    <scope>NUCLEOTIDE SEQUENCE</scope>
    <source>
        <strain evidence="1">FP105234-sp</strain>
    </source>
</reference>
<organism evidence="1 2">
    <name type="scientific">Auriscalpium vulgare</name>
    <dbReference type="NCBI Taxonomy" id="40419"/>
    <lineage>
        <taxon>Eukaryota</taxon>
        <taxon>Fungi</taxon>
        <taxon>Dikarya</taxon>
        <taxon>Basidiomycota</taxon>
        <taxon>Agaricomycotina</taxon>
        <taxon>Agaricomycetes</taxon>
        <taxon>Russulales</taxon>
        <taxon>Auriscalpiaceae</taxon>
        <taxon>Auriscalpium</taxon>
    </lineage>
</organism>
<accession>A0ACB8RAX6</accession>
<dbReference type="EMBL" id="MU276145">
    <property type="protein sequence ID" value="KAI0041090.1"/>
    <property type="molecule type" value="Genomic_DNA"/>
</dbReference>